<dbReference type="OrthoDB" id="62120at2759"/>
<dbReference type="AlphaFoldDB" id="A0A8H6THK0"/>
<dbReference type="PANTHER" id="PTHR31297:SF42">
    <property type="entry name" value="GLYCOSIDE HYDROLASE FAMILY 5 DOMAIN-CONTAINING PROTEIN"/>
    <property type="match status" value="1"/>
</dbReference>
<dbReference type="GO" id="GO:0005576">
    <property type="term" value="C:extracellular region"/>
    <property type="evidence" value="ECO:0007669"/>
    <property type="project" value="TreeGrafter"/>
</dbReference>
<feature type="chain" id="PRO_5034644296" evidence="5">
    <location>
        <begin position="22"/>
        <end position="510"/>
    </location>
</feature>
<dbReference type="PANTHER" id="PTHR31297">
    <property type="entry name" value="GLUCAN ENDO-1,6-BETA-GLUCOSIDASE B"/>
    <property type="match status" value="1"/>
</dbReference>
<keyword evidence="8" id="KW-1185">Reference proteome</keyword>
<evidence type="ECO:0000256" key="1">
    <source>
        <dbReference type="ARBA" id="ARBA00005641"/>
    </source>
</evidence>
<dbReference type="InterPro" id="IPR001547">
    <property type="entry name" value="Glyco_hydro_5"/>
</dbReference>
<dbReference type="EMBL" id="JACAZE010000005">
    <property type="protein sequence ID" value="KAF7316857.1"/>
    <property type="molecule type" value="Genomic_DNA"/>
</dbReference>
<proteinExistence type="inferred from homology"/>
<dbReference type="InterPro" id="IPR050386">
    <property type="entry name" value="Glycosyl_hydrolase_5"/>
</dbReference>
<evidence type="ECO:0000313" key="7">
    <source>
        <dbReference type="EMBL" id="KAF7316857.1"/>
    </source>
</evidence>
<keyword evidence="3 4" id="KW-0326">Glycosidase</keyword>
<evidence type="ECO:0000256" key="2">
    <source>
        <dbReference type="ARBA" id="ARBA00022801"/>
    </source>
</evidence>
<evidence type="ECO:0000256" key="4">
    <source>
        <dbReference type="RuleBase" id="RU361153"/>
    </source>
</evidence>
<comment type="caution">
    <text evidence="7">The sequence shown here is derived from an EMBL/GenBank/DDBJ whole genome shotgun (WGS) entry which is preliminary data.</text>
</comment>
<reference evidence="7" key="1">
    <citation type="submission" date="2020-05" db="EMBL/GenBank/DDBJ databases">
        <title>Mycena genomes resolve the evolution of fungal bioluminescence.</title>
        <authorList>
            <person name="Tsai I.J."/>
        </authorList>
    </citation>
    <scope>NUCLEOTIDE SEQUENCE</scope>
    <source>
        <strain evidence="7">110903Hualien_Pintung</strain>
    </source>
</reference>
<feature type="domain" description="Glycoside hydrolase family 5" evidence="6">
    <location>
        <begin position="115"/>
        <end position="312"/>
    </location>
</feature>
<dbReference type="GO" id="GO:0009251">
    <property type="term" value="P:glucan catabolic process"/>
    <property type="evidence" value="ECO:0007669"/>
    <property type="project" value="TreeGrafter"/>
</dbReference>
<sequence length="510" mass="56235">MHLPRIPLGLWLFGQVLLVDAAQQCRLALHTQLISVLPTGTSSAETDAPTGTGTATAAPSVSATPFAYGSTPIRGVNLGGWLVLEPWITPSIFNNTNNDNIVDEYTFGQMQDAQTAQSALQAHWSTWITEDDFSAIAAAGLNHVRIPVGYWSVPLESSETNGSTSTAPYTTGAWPYLLQALNWARQYDVHVIIDLHGAPGSQNGFDNSGQRTSNPEWFNNSANMTRTIDTLCFIVENIGGMIDVIELLNEPAAFLASDYPSVLRQFWQDGYTVVRDAVGKGIQVMIGDGFQGVADWTNFLTYPDATNVIMDWVGYSHCLATLPLKFLPQHEYQIFSVPELQRTFAEHIAFTCSSISSLTTFAASNIWTIVGEWSTAPTDCAVSLNGRGHVTSFFFSSETSRALAGTVKTDHEYSVGARWDGTWYTPNTPLGSCAGWTGSYTTFSSNYTTFLRQYWEVQTLMGESVQGWIYWTWKVGIERISLDMTLKSSRRRWQMNGATRKGSKEAGYLT</sequence>
<dbReference type="Gene3D" id="3.20.20.80">
    <property type="entry name" value="Glycosidases"/>
    <property type="match status" value="1"/>
</dbReference>
<dbReference type="SUPFAM" id="SSF51445">
    <property type="entry name" value="(Trans)glycosidases"/>
    <property type="match status" value="1"/>
</dbReference>
<dbReference type="InterPro" id="IPR017853">
    <property type="entry name" value="GH"/>
</dbReference>
<comment type="similarity">
    <text evidence="1 4">Belongs to the glycosyl hydrolase 5 (cellulase A) family.</text>
</comment>
<keyword evidence="5" id="KW-0732">Signal</keyword>
<gene>
    <name evidence="7" type="ORF">HMN09_00419500</name>
</gene>
<feature type="signal peptide" evidence="5">
    <location>
        <begin position="1"/>
        <end position="21"/>
    </location>
</feature>
<evidence type="ECO:0000259" key="6">
    <source>
        <dbReference type="Pfam" id="PF00150"/>
    </source>
</evidence>
<name>A0A8H6THK0_MYCCL</name>
<protein>
    <submittedName>
        <fullName evidence="7">Glycoside hydrolase family 5 protein</fullName>
    </submittedName>
</protein>
<dbReference type="Pfam" id="PF00150">
    <property type="entry name" value="Cellulase"/>
    <property type="match status" value="1"/>
</dbReference>
<keyword evidence="2 4" id="KW-0378">Hydrolase</keyword>
<dbReference type="GO" id="GO:0008422">
    <property type="term" value="F:beta-glucosidase activity"/>
    <property type="evidence" value="ECO:0007669"/>
    <property type="project" value="TreeGrafter"/>
</dbReference>
<accession>A0A8H6THK0</accession>
<dbReference type="Proteomes" id="UP000613580">
    <property type="component" value="Unassembled WGS sequence"/>
</dbReference>
<evidence type="ECO:0000256" key="3">
    <source>
        <dbReference type="ARBA" id="ARBA00023295"/>
    </source>
</evidence>
<evidence type="ECO:0000256" key="5">
    <source>
        <dbReference type="SAM" id="SignalP"/>
    </source>
</evidence>
<evidence type="ECO:0000313" key="8">
    <source>
        <dbReference type="Proteomes" id="UP000613580"/>
    </source>
</evidence>
<dbReference type="GO" id="GO:0009986">
    <property type="term" value="C:cell surface"/>
    <property type="evidence" value="ECO:0007669"/>
    <property type="project" value="TreeGrafter"/>
</dbReference>
<organism evidence="7 8">
    <name type="scientific">Mycena chlorophos</name>
    <name type="common">Agaric fungus</name>
    <name type="synonym">Agaricus chlorophos</name>
    <dbReference type="NCBI Taxonomy" id="658473"/>
    <lineage>
        <taxon>Eukaryota</taxon>
        <taxon>Fungi</taxon>
        <taxon>Dikarya</taxon>
        <taxon>Basidiomycota</taxon>
        <taxon>Agaricomycotina</taxon>
        <taxon>Agaricomycetes</taxon>
        <taxon>Agaricomycetidae</taxon>
        <taxon>Agaricales</taxon>
        <taxon>Marasmiineae</taxon>
        <taxon>Mycenaceae</taxon>
        <taxon>Mycena</taxon>
    </lineage>
</organism>